<keyword evidence="3" id="KW-1185">Reference proteome</keyword>
<dbReference type="SUPFAM" id="SSF158366">
    <property type="entry name" value="Efb C-domain-like"/>
    <property type="match status" value="1"/>
</dbReference>
<protein>
    <submittedName>
        <fullName evidence="2">Uncharacterized protein</fullName>
    </submittedName>
</protein>
<dbReference type="GeneID" id="94824662"/>
<proteinExistence type="predicted"/>
<evidence type="ECO:0000313" key="2">
    <source>
        <dbReference type="EMBL" id="OHT11233.1"/>
    </source>
</evidence>
<name>A0A1J4KIN0_9EUKA</name>
<accession>A0A1J4KIN0</accession>
<organism evidence="2 3">
    <name type="scientific">Tritrichomonas foetus</name>
    <dbReference type="NCBI Taxonomy" id="1144522"/>
    <lineage>
        <taxon>Eukaryota</taxon>
        <taxon>Metamonada</taxon>
        <taxon>Parabasalia</taxon>
        <taxon>Tritrichomonadida</taxon>
        <taxon>Tritrichomonadidae</taxon>
        <taxon>Tritrichomonas</taxon>
    </lineage>
</organism>
<gene>
    <name evidence="2" type="ORF">TRFO_01191</name>
</gene>
<evidence type="ECO:0000313" key="3">
    <source>
        <dbReference type="Proteomes" id="UP000179807"/>
    </source>
</evidence>
<dbReference type="InterPro" id="IPR036233">
    <property type="entry name" value="Efb_C_sf"/>
</dbReference>
<feature type="compositionally biased region" description="Basic and acidic residues" evidence="1">
    <location>
        <begin position="83"/>
        <end position="104"/>
    </location>
</feature>
<dbReference type="RefSeq" id="XP_068364369.1">
    <property type="nucleotide sequence ID" value="XM_068489958.1"/>
</dbReference>
<evidence type="ECO:0000256" key="1">
    <source>
        <dbReference type="SAM" id="MobiDB-lite"/>
    </source>
</evidence>
<feature type="region of interest" description="Disordered" evidence="1">
    <location>
        <begin position="31"/>
        <end position="106"/>
    </location>
</feature>
<dbReference type="Proteomes" id="UP000179807">
    <property type="component" value="Unassembled WGS sequence"/>
</dbReference>
<dbReference type="AlphaFoldDB" id="A0A1J4KIN0"/>
<feature type="compositionally biased region" description="Basic and acidic residues" evidence="1">
    <location>
        <begin position="33"/>
        <end position="47"/>
    </location>
</feature>
<feature type="compositionally biased region" description="Basic residues" evidence="1">
    <location>
        <begin position="48"/>
        <end position="58"/>
    </location>
</feature>
<reference evidence="2" key="1">
    <citation type="submission" date="2016-10" db="EMBL/GenBank/DDBJ databases">
        <authorList>
            <person name="Benchimol M."/>
            <person name="Almeida L.G."/>
            <person name="Vasconcelos A.T."/>
            <person name="Perreira-Neves A."/>
            <person name="Rosa I.A."/>
            <person name="Tasca T."/>
            <person name="Bogo M.R."/>
            <person name="de Souza W."/>
        </authorList>
    </citation>
    <scope>NUCLEOTIDE SEQUENCE [LARGE SCALE GENOMIC DNA]</scope>
    <source>
        <strain evidence="2">K</strain>
    </source>
</reference>
<sequence>MRILSCIFSCCKMNQMTKILFKKSLMDNINNQTKDKKSKKENTEAAEHHRKSHKKSTKDRKTSSSPKDQNAKKSSKPSNQPKNAKEPKETKEIKAPKEHKEPLKRTLFQKNLENEKYYPIYAQMKEADNKLNFFMKEFGDFNFYVDIESPVEIFEKFLRLSDHTMAEKLVNLMKIDGSINYEKLEKIIDLILKPKDKNEKEKAKLFFKCFSENTGNSTPFISIDNIKKIIAIGLKRNGVITLSPEAEKSYVDNFITKMKLPNNSLNEEQFISIIQEKMPGILDLLSLDQEETMSRLAFEKKNFTHSSFT</sequence>
<dbReference type="EMBL" id="MLAK01000593">
    <property type="protein sequence ID" value="OHT11233.1"/>
    <property type="molecule type" value="Genomic_DNA"/>
</dbReference>
<dbReference type="VEuPathDB" id="TrichDB:TRFO_01191"/>
<comment type="caution">
    <text evidence="2">The sequence shown here is derived from an EMBL/GenBank/DDBJ whole genome shotgun (WGS) entry which is preliminary data.</text>
</comment>